<dbReference type="Gene3D" id="3.90.190.10">
    <property type="entry name" value="Protein tyrosine phosphatase superfamily"/>
    <property type="match status" value="1"/>
</dbReference>
<dbReference type="InterPro" id="IPR029021">
    <property type="entry name" value="Prot-tyrosine_phosphatase-like"/>
</dbReference>
<comment type="caution">
    <text evidence="2">The sequence shown here is derived from an EMBL/GenBank/DDBJ whole genome shotgun (WGS) entry which is preliminary data.</text>
</comment>
<name>A0A0K9PEV4_ZOSMR</name>
<dbReference type="STRING" id="29655.A0A0K9PEV4"/>
<feature type="domain" description="Tyrosine-protein phosphatase" evidence="1">
    <location>
        <begin position="81"/>
        <end position="151"/>
    </location>
</feature>
<evidence type="ECO:0000313" key="2">
    <source>
        <dbReference type="EMBL" id="KMZ67504.1"/>
    </source>
</evidence>
<dbReference type="InterPro" id="IPR050348">
    <property type="entry name" value="Protein-Tyr_Phosphatase"/>
</dbReference>
<sequence>MGSSPSSTSRIVEARKGYSRHRMSDMAVTDSSHAPLFSSLNLASIVSGDSPQRLQLSKEQVIFCTKALNFFKKKIRSPDTILKEFNQLQEMGFGNQERRYTVALRDENVNKNRYMNVLPFDNTRVPLNASYRPSMVRDGKPTSGYINASFIKVCC</sequence>
<evidence type="ECO:0000313" key="3">
    <source>
        <dbReference type="Proteomes" id="UP000036987"/>
    </source>
</evidence>
<proteinExistence type="predicted"/>
<accession>A0A0K9PEV4</accession>
<dbReference type="Pfam" id="PF00102">
    <property type="entry name" value="Y_phosphatase"/>
    <property type="match status" value="1"/>
</dbReference>
<dbReference type="PANTHER" id="PTHR19134">
    <property type="entry name" value="RECEPTOR-TYPE TYROSINE-PROTEIN PHOSPHATASE"/>
    <property type="match status" value="1"/>
</dbReference>
<dbReference type="PANTHER" id="PTHR19134:SF449">
    <property type="entry name" value="TYROSINE-PROTEIN PHOSPHATASE 1"/>
    <property type="match status" value="1"/>
</dbReference>
<organism evidence="2 3">
    <name type="scientific">Zostera marina</name>
    <name type="common">Eelgrass</name>
    <dbReference type="NCBI Taxonomy" id="29655"/>
    <lineage>
        <taxon>Eukaryota</taxon>
        <taxon>Viridiplantae</taxon>
        <taxon>Streptophyta</taxon>
        <taxon>Embryophyta</taxon>
        <taxon>Tracheophyta</taxon>
        <taxon>Spermatophyta</taxon>
        <taxon>Magnoliopsida</taxon>
        <taxon>Liliopsida</taxon>
        <taxon>Zosteraceae</taxon>
        <taxon>Zostera</taxon>
    </lineage>
</organism>
<dbReference type="InterPro" id="IPR000242">
    <property type="entry name" value="PTP_cat"/>
</dbReference>
<keyword evidence="3" id="KW-1185">Reference proteome</keyword>
<dbReference type="PROSITE" id="PS50055">
    <property type="entry name" value="TYR_PHOSPHATASE_PTP"/>
    <property type="match status" value="1"/>
</dbReference>
<dbReference type="OrthoDB" id="10253954at2759"/>
<dbReference type="GO" id="GO:0004725">
    <property type="term" value="F:protein tyrosine phosphatase activity"/>
    <property type="evidence" value="ECO:0007669"/>
    <property type="project" value="InterPro"/>
</dbReference>
<protein>
    <recommendedName>
        <fullName evidence="1">Tyrosine-protein phosphatase domain-containing protein</fullName>
    </recommendedName>
</protein>
<evidence type="ECO:0000259" key="1">
    <source>
        <dbReference type="PROSITE" id="PS50055"/>
    </source>
</evidence>
<dbReference type="EMBL" id="LFYR01000903">
    <property type="protein sequence ID" value="KMZ67504.1"/>
    <property type="molecule type" value="Genomic_DNA"/>
</dbReference>
<reference evidence="3" key="1">
    <citation type="journal article" date="2016" name="Nature">
        <title>The genome of the seagrass Zostera marina reveals angiosperm adaptation to the sea.</title>
        <authorList>
            <person name="Olsen J.L."/>
            <person name="Rouze P."/>
            <person name="Verhelst B."/>
            <person name="Lin Y.-C."/>
            <person name="Bayer T."/>
            <person name="Collen J."/>
            <person name="Dattolo E."/>
            <person name="De Paoli E."/>
            <person name="Dittami S."/>
            <person name="Maumus F."/>
            <person name="Michel G."/>
            <person name="Kersting A."/>
            <person name="Lauritano C."/>
            <person name="Lohaus R."/>
            <person name="Toepel M."/>
            <person name="Tonon T."/>
            <person name="Vanneste K."/>
            <person name="Amirebrahimi M."/>
            <person name="Brakel J."/>
            <person name="Bostroem C."/>
            <person name="Chovatia M."/>
            <person name="Grimwood J."/>
            <person name="Jenkins J.W."/>
            <person name="Jueterbock A."/>
            <person name="Mraz A."/>
            <person name="Stam W.T."/>
            <person name="Tice H."/>
            <person name="Bornberg-Bauer E."/>
            <person name="Green P.J."/>
            <person name="Pearson G.A."/>
            <person name="Procaccini G."/>
            <person name="Duarte C.M."/>
            <person name="Schmutz J."/>
            <person name="Reusch T.B.H."/>
            <person name="Van de Peer Y."/>
        </authorList>
    </citation>
    <scope>NUCLEOTIDE SEQUENCE [LARGE SCALE GENOMIC DNA]</scope>
    <source>
        <strain evidence="3">cv. Finnish</strain>
    </source>
</reference>
<gene>
    <name evidence="2" type="ORF">ZOSMA_265G00130</name>
</gene>
<dbReference type="SUPFAM" id="SSF52799">
    <property type="entry name" value="(Phosphotyrosine protein) phosphatases II"/>
    <property type="match status" value="1"/>
</dbReference>
<dbReference type="Proteomes" id="UP000036987">
    <property type="component" value="Unassembled WGS sequence"/>
</dbReference>
<dbReference type="AlphaFoldDB" id="A0A0K9PEV4"/>